<comment type="similarity">
    <text evidence="1">Belongs to the sigma-70 factor family. ECF subfamily.</text>
</comment>
<dbReference type="GO" id="GO:0003677">
    <property type="term" value="F:DNA binding"/>
    <property type="evidence" value="ECO:0007669"/>
    <property type="project" value="UniProtKB-KW"/>
</dbReference>
<evidence type="ECO:0000256" key="2">
    <source>
        <dbReference type="ARBA" id="ARBA00023015"/>
    </source>
</evidence>
<keyword evidence="5" id="KW-0804">Transcription</keyword>
<dbReference type="RefSeq" id="WP_010855695.1">
    <property type="nucleotide sequence ID" value="NZ_AQHR01000091.1"/>
</dbReference>
<dbReference type="Gene3D" id="1.10.1740.10">
    <property type="match status" value="1"/>
</dbReference>
<organism evidence="6 7">
    <name type="scientific">Lunatimonas lonarensis</name>
    <dbReference type="NCBI Taxonomy" id="1232681"/>
    <lineage>
        <taxon>Bacteria</taxon>
        <taxon>Pseudomonadati</taxon>
        <taxon>Bacteroidota</taxon>
        <taxon>Cytophagia</taxon>
        <taxon>Cytophagales</taxon>
        <taxon>Cyclobacteriaceae</taxon>
    </lineage>
</organism>
<dbReference type="InterPro" id="IPR039425">
    <property type="entry name" value="RNA_pol_sigma-70-like"/>
</dbReference>
<proteinExistence type="inferred from homology"/>
<dbReference type="PANTHER" id="PTHR43133">
    <property type="entry name" value="RNA POLYMERASE ECF-TYPE SIGMA FACTO"/>
    <property type="match status" value="1"/>
</dbReference>
<keyword evidence="4" id="KW-0238">DNA-binding</keyword>
<dbReference type="InterPro" id="IPR013325">
    <property type="entry name" value="RNA_pol_sigma_r2"/>
</dbReference>
<keyword evidence="3" id="KW-0731">Sigma factor</keyword>
<evidence type="ECO:0000256" key="1">
    <source>
        <dbReference type="ARBA" id="ARBA00010641"/>
    </source>
</evidence>
<sequence>MAHPDQKYIDALLNNDTAVIRELYRNYSAKIKWMVLKNNGTEDEVGDLIQESLMAIYRRALKGDFVLTCPFDAYFYMVCKKKWLNVLAKRKTDKTVTIEDDNRYNLEDDSFRLAEESLVEEGRRNLLLQKIQELGTACRELLELSWSEKSMEEVASLLNYSYGYARKKKSECMAKLIQAVKQSPAYQKLKW</sequence>
<evidence type="ECO:0000313" key="7">
    <source>
        <dbReference type="Proteomes" id="UP000013909"/>
    </source>
</evidence>
<evidence type="ECO:0000313" key="6">
    <source>
        <dbReference type="EMBL" id="EON75975.1"/>
    </source>
</evidence>
<keyword evidence="7" id="KW-1185">Reference proteome</keyword>
<dbReference type="Proteomes" id="UP000013909">
    <property type="component" value="Unassembled WGS sequence"/>
</dbReference>
<dbReference type="GO" id="GO:0016987">
    <property type="term" value="F:sigma factor activity"/>
    <property type="evidence" value="ECO:0007669"/>
    <property type="project" value="UniProtKB-KW"/>
</dbReference>
<dbReference type="Gene3D" id="1.10.10.10">
    <property type="entry name" value="Winged helix-like DNA-binding domain superfamily/Winged helix DNA-binding domain"/>
    <property type="match status" value="1"/>
</dbReference>
<evidence type="ECO:0000256" key="3">
    <source>
        <dbReference type="ARBA" id="ARBA00023082"/>
    </source>
</evidence>
<dbReference type="STRING" id="1232681.ADIS_3563"/>
<dbReference type="NCBIfam" id="TIGR02937">
    <property type="entry name" value="sigma70-ECF"/>
    <property type="match status" value="1"/>
</dbReference>
<dbReference type="GO" id="GO:0006352">
    <property type="term" value="P:DNA-templated transcription initiation"/>
    <property type="evidence" value="ECO:0007669"/>
    <property type="project" value="InterPro"/>
</dbReference>
<dbReference type="InterPro" id="IPR036388">
    <property type="entry name" value="WH-like_DNA-bd_sf"/>
</dbReference>
<dbReference type="InterPro" id="IPR013324">
    <property type="entry name" value="RNA_pol_sigma_r3/r4-like"/>
</dbReference>
<evidence type="ECO:0000256" key="4">
    <source>
        <dbReference type="ARBA" id="ARBA00023125"/>
    </source>
</evidence>
<evidence type="ECO:0000256" key="5">
    <source>
        <dbReference type="ARBA" id="ARBA00023163"/>
    </source>
</evidence>
<dbReference type="AlphaFoldDB" id="R7ZPF0"/>
<dbReference type="PANTHER" id="PTHR43133:SF8">
    <property type="entry name" value="RNA POLYMERASE SIGMA FACTOR HI_1459-RELATED"/>
    <property type="match status" value="1"/>
</dbReference>
<gene>
    <name evidence="6" type="ORF">ADIS_3563</name>
</gene>
<dbReference type="InterPro" id="IPR014284">
    <property type="entry name" value="RNA_pol_sigma-70_dom"/>
</dbReference>
<reference evidence="6 7" key="1">
    <citation type="submission" date="2013-02" db="EMBL/GenBank/DDBJ databases">
        <title>A novel strain isolated from Lonar lake, Maharashtra, India.</title>
        <authorList>
            <person name="Singh A."/>
        </authorList>
    </citation>
    <scope>NUCLEOTIDE SEQUENCE [LARGE SCALE GENOMIC DNA]</scope>
    <source>
        <strain evidence="6 7">AK24</strain>
    </source>
</reference>
<keyword evidence="2" id="KW-0805">Transcription regulation</keyword>
<dbReference type="SUPFAM" id="SSF88659">
    <property type="entry name" value="Sigma3 and sigma4 domains of RNA polymerase sigma factors"/>
    <property type="match status" value="1"/>
</dbReference>
<dbReference type="OrthoDB" id="1116697at2"/>
<accession>R7ZPF0</accession>
<dbReference type="SUPFAM" id="SSF88946">
    <property type="entry name" value="Sigma2 domain of RNA polymerase sigma factors"/>
    <property type="match status" value="1"/>
</dbReference>
<comment type="caution">
    <text evidence="6">The sequence shown here is derived from an EMBL/GenBank/DDBJ whole genome shotgun (WGS) entry which is preliminary data.</text>
</comment>
<dbReference type="EMBL" id="AQHR01000091">
    <property type="protein sequence ID" value="EON75975.1"/>
    <property type="molecule type" value="Genomic_DNA"/>
</dbReference>
<protein>
    <submittedName>
        <fullName evidence="6">RNA polymerase, sigma-24 subunit, ECF subfamily</fullName>
    </submittedName>
</protein>
<name>R7ZPF0_9BACT</name>